<protein>
    <submittedName>
        <fullName evidence="2">Uncharacterized protein</fullName>
    </submittedName>
</protein>
<organism evidence="2 3">
    <name type="scientific">Aureobasidium pullulans</name>
    <name type="common">Black yeast</name>
    <name type="synonym">Pullularia pullulans</name>
    <dbReference type="NCBI Taxonomy" id="5580"/>
    <lineage>
        <taxon>Eukaryota</taxon>
        <taxon>Fungi</taxon>
        <taxon>Dikarya</taxon>
        <taxon>Ascomycota</taxon>
        <taxon>Pezizomycotina</taxon>
        <taxon>Dothideomycetes</taxon>
        <taxon>Dothideomycetidae</taxon>
        <taxon>Dothideales</taxon>
        <taxon>Saccotheciaceae</taxon>
        <taxon>Aureobasidium</taxon>
    </lineage>
</organism>
<dbReference type="EMBL" id="QZAO01000130">
    <property type="protein sequence ID" value="THW74464.1"/>
    <property type="molecule type" value="Genomic_DNA"/>
</dbReference>
<reference evidence="2 3" key="1">
    <citation type="submission" date="2018-10" db="EMBL/GenBank/DDBJ databases">
        <title>Fifty Aureobasidium pullulans genomes reveal a recombining polyextremotolerant generalist.</title>
        <authorList>
            <person name="Gostincar C."/>
            <person name="Turk M."/>
            <person name="Zajc J."/>
            <person name="Gunde-Cimerman N."/>
        </authorList>
    </citation>
    <scope>NUCLEOTIDE SEQUENCE [LARGE SCALE GENOMIC DNA]</scope>
    <source>
        <strain evidence="2 3">EXF-10659</strain>
    </source>
</reference>
<comment type="caution">
    <text evidence="2">The sequence shown here is derived from an EMBL/GenBank/DDBJ whole genome shotgun (WGS) entry which is preliminary data.</text>
</comment>
<proteinExistence type="predicted"/>
<evidence type="ECO:0000256" key="1">
    <source>
        <dbReference type="SAM" id="SignalP"/>
    </source>
</evidence>
<keyword evidence="1" id="KW-0732">Signal</keyword>
<accession>A0A4S9A5Y4</accession>
<dbReference type="AlphaFoldDB" id="A0A4S9A5Y4"/>
<name>A0A4S9A5Y4_AURPU</name>
<gene>
    <name evidence="2" type="ORF">D6D19_04819</name>
</gene>
<evidence type="ECO:0000313" key="2">
    <source>
        <dbReference type="EMBL" id="THW74464.1"/>
    </source>
</evidence>
<feature type="signal peptide" evidence="1">
    <location>
        <begin position="1"/>
        <end position="20"/>
    </location>
</feature>
<evidence type="ECO:0000313" key="3">
    <source>
        <dbReference type="Proteomes" id="UP000308802"/>
    </source>
</evidence>
<sequence length="95" mass="9915">MKLTLFTTLAFAVVAALATANPDTFATATRVGSVEMRTARTSTPTATLAAPQITARAVIGDPVSTGKGDKETKGKDTRVIRSYSGWNYSCSGPDC</sequence>
<feature type="chain" id="PRO_5020331535" evidence="1">
    <location>
        <begin position="21"/>
        <end position="95"/>
    </location>
</feature>
<dbReference type="Proteomes" id="UP000308802">
    <property type="component" value="Unassembled WGS sequence"/>
</dbReference>